<evidence type="ECO:0000313" key="2">
    <source>
        <dbReference type="Proteomes" id="UP000789405"/>
    </source>
</evidence>
<reference evidence="1" key="1">
    <citation type="submission" date="2021-06" db="EMBL/GenBank/DDBJ databases">
        <authorList>
            <person name="Kallberg Y."/>
            <person name="Tangrot J."/>
            <person name="Rosling A."/>
        </authorList>
    </citation>
    <scope>NUCLEOTIDE SEQUENCE</scope>
    <source>
        <strain evidence="1">MA453B</strain>
    </source>
</reference>
<gene>
    <name evidence="1" type="ORF">DERYTH_LOCUS13309</name>
</gene>
<protein>
    <submittedName>
        <fullName evidence="1">18428_t:CDS:1</fullName>
    </submittedName>
</protein>
<comment type="caution">
    <text evidence="1">The sequence shown here is derived from an EMBL/GenBank/DDBJ whole genome shotgun (WGS) entry which is preliminary data.</text>
</comment>
<dbReference type="Proteomes" id="UP000789405">
    <property type="component" value="Unassembled WGS sequence"/>
</dbReference>
<evidence type="ECO:0000313" key="1">
    <source>
        <dbReference type="EMBL" id="CAG8706374.1"/>
    </source>
</evidence>
<organism evidence="1 2">
    <name type="scientific">Dentiscutata erythropus</name>
    <dbReference type="NCBI Taxonomy" id="1348616"/>
    <lineage>
        <taxon>Eukaryota</taxon>
        <taxon>Fungi</taxon>
        <taxon>Fungi incertae sedis</taxon>
        <taxon>Mucoromycota</taxon>
        <taxon>Glomeromycotina</taxon>
        <taxon>Glomeromycetes</taxon>
        <taxon>Diversisporales</taxon>
        <taxon>Gigasporaceae</taxon>
        <taxon>Dentiscutata</taxon>
    </lineage>
</organism>
<keyword evidence="2" id="KW-1185">Reference proteome</keyword>
<feature type="non-terminal residue" evidence="1">
    <location>
        <position position="120"/>
    </location>
</feature>
<dbReference type="OrthoDB" id="2443927at2759"/>
<dbReference type="EMBL" id="CAJVPY010009244">
    <property type="protein sequence ID" value="CAG8706374.1"/>
    <property type="molecule type" value="Genomic_DNA"/>
</dbReference>
<sequence length="120" mass="13521">MAPRYLPTIVQRKCKEFVNSFIEDHITGLPRKLTHNEEWKESGPELANVTEKILDSLDFTNNAIVNMSLLYSVLLNSSMSTEDSSTWKRVGGQPQNDKEAIQEVLPEISADDDSLVDQPT</sequence>
<dbReference type="AlphaFoldDB" id="A0A9N9HUC7"/>
<accession>A0A9N9HUC7</accession>
<proteinExistence type="predicted"/>
<name>A0A9N9HUC7_9GLOM</name>